<feature type="domain" description="RRM" evidence="11">
    <location>
        <begin position="107"/>
        <end position="186"/>
    </location>
</feature>
<dbReference type="GO" id="GO:0003729">
    <property type="term" value="F:mRNA binding"/>
    <property type="evidence" value="ECO:0007669"/>
    <property type="project" value="InterPro"/>
</dbReference>
<dbReference type="AlphaFoldDB" id="A0A9D4YZF7"/>
<evidence type="ECO:0000313" key="12">
    <source>
        <dbReference type="EMBL" id="KAI3434529.1"/>
    </source>
</evidence>
<dbReference type="FunFam" id="3.30.70.330:FF:000159">
    <property type="entry name" value="tRNA selenocysteine 1-associated protein 1"/>
    <property type="match status" value="1"/>
</dbReference>
<dbReference type="SMART" id="SM00360">
    <property type="entry name" value="RRM"/>
    <property type="match status" value="3"/>
</dbReference>
<comment type="similarity">
    <text evidence="7">Belongs to the polyadenylate-binding RBP47 family.</text>
</comment>
<evidence type="ECO:0000256" key="6">
    <source>
        <dbReference type="ARBA" id="ARBA00057395"/>
    </source>
</evidence>
<evidence type="ECO:0000256" key="7">
    <source>
        <dbReference type="ARBA" id="ARBA00061069"/>
    </source>
</evidence>
<dbReference type="InterPro" id="IPR035979">
    <property type="entry name" value="RBD_domain_sf"/>
</dbReference>
<dbReference type="InterPro" id="IPR050825">
    <property type="entry name" value="RBM42_RBP45_47-like"/>
</dbReference>
<gene>
    <name evidence="12" type="ORF">D9Q98_002602</name>
</gene>
<dbReference type="InterPro" id="IPR000504">
    <property type="entry name" value="RRM_dom"/>
</dbReference>
<reference evidence="12" key="1">
    <citation type="journal article" date="2019" name="Plant J.">
        <title>Chlorella vulgaris genome assembly and annotation reveals the molecular basis for metabolic acclimation to high light conditions.</title>
        <authorList>
            <person name="Cecchin M."/>
            <person name="Marcolungo L."/>
            <person name="Rossato M."/>
            <person name="Girolomoni L."/>
            <person name="Cosentino E."/>
            <person name="Cuine S."/>
            <person name="Li-Beisson Y."/>
            <person name="Delledonne M."/>
            <person name="Ballottari M."/>
        </authorList>
    </citation>
    <scope>NUCLEOTIDE SEQUENCE</scope>
    <source>
        <strain evidence="12">211/11P</strain>
    </source>
</reference>
<feature type="domain" description="RRM" evidence="11">
    <location>
        <begin position="211"/>
        <end position="283"/>
    </location>
</feature>
<dbReference type="Pfam" id="PF00076">
    <property type="entry name" value="RRM_1"/>
    <property type="match status" value="3"/>
</dbReference>
<comment type="subcellular location">
    <subcellularLocation>
        <location evidence="2">Cytoplasmic granule</location>
    </subcellularLocation>
    <subcellularLocation>
        <location evidence="1">Nucleus</location>
    </subcellularLocation>
</comment>
<dbReference type="GO" id="GO:0005634">
    <property type="term" value="C:nucleus"/>
    <property type="evidence" value="ECO:0007669"/>
    <property type="project" value="UniProtKB-SubCell"/>
</dbReference>
<evidence type="ECO:0000256" key="9">
    <source>
        <dbReference type="PROSITE-ProRule" id="PRU00176"/>
    </source>
</evidence>
<evidence type="ECO:0000256" key="5">
    <source>
        <dbReference type="ARBA" id="ARBA00023242"/>
    </source>
</evidence>
<dbReference type="FunFam" id="3.30.70.330:FF:000144">
    <property type="entry name" value="Polyadenylate-binding protein RBP47B"/>
    <property type="match status" value="1"/>
</dbReference>
<name>A0A9D4YZF7_CHLVU</name>
<keyword evidence="3" id="KW-0677">Repeat</keyword>
<evidence type="ECO:0000259" key="11">
    <source>
        <dbReference type="PROSITE" id="PS50102"/>
    </source>
</evidence>
<accession>A0A9D4YZF7</accession>
<evidence type="ECO:0000256" key="1">
    <source>
        <dbReference type="ARBA" id="ARBA00004123"/>
    </source>
</evidence>
<dbReference type="PROSITE" id="PS50102">
    <property type="entry name" value="RRM"/>
    <property type="match status" value="3"/>
</dbReference>
<dbReference type="Proteomes" id="UP001055712">
    <property type="component" value="Unassembled WGS sequence"/>
</dbReference>
<dbReference type="PANTHER" id="PTHR47640:SF10">
    <property type="entry name" value="TRNA SELENOCYSTEINE 1-ASSOCIATED PROTEIN 1-RELATED"/>
    <property type="match status" value="1"/>
</dbReference>
<evidence type="ECO:0000256" key="10">
    <source>
        <dbReference type="SAM" id="MobiDB-lite"/>
    </source>
</evidence>
<comment type="caution">
    <text evidence="12">The sequence shown here is derived from an EMBL/GenBank/DDBJ whole genome shotgun (WGS) entry which is preliminary data.</text>
</comment>
<protein>
    <recommendedName>
        <fullName evidence="11">RRM domain-containing protein</fullName>
    </recommendedName>
</protein>
<dbReference type="CDD" id="cd12344">
    <property type="entry name" value="RRM1_SECp43_like"/>
    <property type="match status" value="1"/>
</dbReference>
<dbReference type="CDD" id="cd12345">
    <property type="entry name" value="RRM2_SECp43_like"/>
    <property type="match status" value="1"/>
</dbReference>
<feature type="compositionally biased region" description="Polar residues" evidence="10">
    <location>
        <begin position="415"/>
        <end position="428"/>
    </location>
</feature>
<keyword evidence="4 9" id="KW-0694">RNA-binding</keyword>
<dbReference type="GO" id="GO:0005829">
    <property type="term" value="C:cytosol"/>
    <property type="evidence" value="ECO:0007669"/>
    <property type="project" value="TreeGrafter"/>
</dbReference>
<keyword evidence="13" id="KW-1185">Reference proteome</keyword>
<dbReference type="OrthoDB" id="446113at2759"/>
<evidence type="ECO:0000313" key="13">
    <source>
        <dbReference type="Proteomes" id="UP001055712"/>
    </source>
</evidence>
<proteinExistence type="inferred from homology"/>
<reference evidence="12" key="2">
    <citation type="submission" date="2020-11" db="EMBL/GenBank/DDBJ databases">
        <authorList>
            <person name="Cecchin M."/>
            <person name="Marcolungo L."/>
            <person name="Rossato M."/>
            <person name="Girolomoni L."/>
            <person name="Cosentino E."/>
            <person name="Cuine S."/>
            <person name="Li-Beisson Y."/>
            <person name="Delledonne M."/>
            <person name="Ballottari M."/>
        </authorList>
    </citation>
    <scope>NUCLEOTIDE SEQUENCE</scope>
    <source>
        <strain evidence="12">211/11P</strain>
        <tissue evidence="12">Whole cell</tissue>
    </source>
</reference>
<comment type="function">
    <text evidence="6">Heterogeneous nuclear ribonucleoprotein (hnRNP)-protein binding the poly(A) tail of mRNA and probably involved in some steps of pre-mRNA maturation.</text>
</comment>
<dbReference type="SUPFAM" id="SSF54928">
    <property type="entry name" value="RNA-binding domain, RBD"/>
    <property type="match status" value="2"/>
</dbReference>
<dbReference type="PANTHER" id="PTHR47640">
    <property type="entry name" value="TRNA SELENOCYSTEINE 1-ASSOCIATED PROTEIN 1-RELATED-RELATED"/>
    <property type="match status" value="1"/>
</dbReference>
<evidence type="ECO:0000256" key="3">
    <source>
        <dbReference type="ARBA" id="ARBA00022737"/>
    </source>
</evidence>
<sequence>MAEQAIPSAEAASHSLWVGDLAPWMDESFLYNIFVSTNQLVSVKLIRNRATGASEGYAFLEFRTHEAADMLLKSYNGQPIPGTDQVFRLNWAAYGVGKAQPAGEDCASLFVGDLAPDVTDIILQEYFRQFYPSVRSAKVITDAATGRSKGYGFVRFSVESERDKALTEMNGHFLSNRPIRVSLATAKKNANTTTASAVQAPHPSDFDPTNTTLFIGGLSGGVTEEQLRASFARFGDIIYVKIPAGKGCGFVQFVLRTAAERAMSAMNAQVLGSSAMRISWGRSSSRVANQAQQQGGMAGPHFGGMHGAPFGMPGPFDPAAAAAMAGAYQLGGMPGGDPYAAAAFGMQPPPDAAMFQTYQHANGAALASLMRPNGIGSAGGAPTSVPAPAQGGTSGGGSSSGAPATAPAAGSSSQLNGKQSAAQPTEETATMDKGSFPGKPNPALLGSQLFASFMG</sequence>
<comment type="subunit">
    <text evidence="8">Interacts with the poly(A) tail of mRNA in nucleus.</text>
</comment>
<evidence type="ECO:0000256" key="2">
    <source>
        <dbReference type="ARBA" id="ARBA00004463"/>
    </source>
</evidence>
<evidence type="ECO:0000256" key="4">
    <source>
        <dbReference type="ARBA" id="ARBA00022884"/>
    </source>
</evidence>
<evidence type="ECO:0000256" key="8">
    <source>
        <dbReference type="ARBA" id="ARBA00063471"/>
    </source>
</evidence>
<keyword evidence="5" id="KW-0539">Nucleus</keyword>
<feature type="region of interest" description="Disordered" evidence="10">
    <location>
        <begin position="377"/>
        <end position="445"/>
    </location>
</feature>
<organism evidence="12 13">
    <name type="scientific">Chlorella vulgaris</name>
    <name type="common">Green alga</name>
    <dbReference type="NCBI Taxonomy" id="3077"/>
    <lineage>
        <taxon>Eukaryota</taxon>
        <taxon>Viridiplantae</taxon>
        <taxon>Chlorophyta</taxon>
        <taxon>core chlorophytes</taxon>
        <taxon>Trebouxiophyceae</taxon>
        <taxon>Chlorellales</taxon>
        <taxon>Chlorellaceae</taxon>
        <taxon>Chlorella clade</taxon>
        <taxon>Chlorella</taxon>
    </lineage>
</organism>
<dbReference type="InterPro" id="IPR012677">
    <property type="entry name" value="Nucleotide-bd_a/b_plait_sf"/>
</dbReference>
<dbReference type="Gene3D" id="3.30.70.330">
    <property type="match status" value="3"/>
</dbReference>
<dbReference type="EMBL" id="SIDB01000003">
    <property type="protein sequence ID" value="KAI3434529.1"/>
    <property type="molecule type" value="Genomic_DNA"/>
</dbReference>
<feature type="domain" description="RRM" evidence="11">
    <location>
        <begin position="14"/>
        <end position="94"/>
    </location>
</feature>
<feature type="compositionally biased region" description="Low complexity" evidence="10">
    <location>
        <begin position="400"/>
        <end position="414"/>
    </location>
</feature>